<protein>
    <submittedName>
        <fullName evidence="1">Uncharacterized protein</fullName>
    </submittedName>
</protein>
<geneLocation type="plasmid" evidence="1">
    <name>pLRSA417</name>
</geneLocation>
<name>A0A0C5BK97_STAAU</name>
<accession>A0A0C5BK97</accession>
<proteinExistence type="predicted"/>
<reference evidence="1" key="1">
    <citation type="journal article" date="2015" name="Antimicrob. Agents Chemother.">
        <title>Dissemination of the Same cfr-Carrying Plasmid among Methicillin-Resistant Staphylococcus aureus and Coagulase-Negative Staphylococcal Isolates in China.</title>
        <authorList>
            <person name="Cai J.C."/>
            <person name="Hu Y.Y."/>
            <person name="Zhou H.W."/>
            <person name="Chen G.X."/>
            <person name="Zhang R."/>
        </authorList>
    </citation>
    <scope>NUCLEOTIDE SEQUENCE</scope>
    <source>
        <strain evidence="1">417</strain>
        <plasmid evidence="1">pLRSA417</plasmid>
    </source>
</reference>
<dbReference type="EMBL" id="KJ922127">
    <property type="protein sequence ID" value="AJM87298.1"/>
    <property type="molecule type" value="Genomic_DNA"/>
</dbReference>
<organism evidence="1">
    <name type="scientific">Staphylococcus aureus</name>
    <dbReference type="NCBI Taxonomy" id="1280"/>
    <lineage>
        <taxon>Bacteria</taxon>
        <taxon>Bacillati</taxon>
        <taxon>Bacillota</taxon>
        <taxon>Bacilli</taxon>
        <taxon>Bacillales</taxon>
        <taxon>Staphylococcaceae</taxon>
        <taxon>Staphylococcus</taxon>
    </lineage>
</organism>
<sequence length="538" mass="63959">MRFTPRGILNNTDYELNSEFYYVPASDKQMNEQRDMTNKNIVGNLVYRNNFYNEVYTQPVYDLEDSNEKYQTPHIMSIDDYEFDYNLTNLDEYFTKDTANKGYEKLVNAIKSEEITYFDSDINDIDDFTQQDEYSDDWYTNAFVDLVLSMKGYSYHVEPNREPVIEDSHTITENDITYNVSYNPEKHHLYINDFPAIPIEENDNIRLLNDNLTQDMDKTYDNINYKFSYNDFKTLEDDSYIYIDLTDYKDNEGKFVKNLIEDIPPNEIIKDRLKQNINLFDERSNYNALAVYRRDLEDFSDRNNLDSLDKVKDLKTFYDTEINIKGLNINNDIEKKALNNQLAFNLYNEPLNNMFRDNNVLYEVYEQEIYNDKLPLSIEDRKEVKTYLDDARNNFSNNFYEYTTNKSSILAENSLTVLDKAKYDLEFAPVSNHLYKERENFYEGMKQATLPLHNITKEQYKERENDIEIVGHFKNYINTELHGTKSSEFKPNFINDSLENETNSISFEDIINGSEETHSNIINSIKNELKQERDNLEM</sequence>
<dbReference type="RefSeq" id="WP_030061439.1">
    <property type="nucleotide sequence ID" value="NZ_CP048644.1"/>
</dbReference>
<keyword evidence="1" id="KW-0614">Plasmid</keyword>
<evidence type="ECO:0000313" key="1">
    <source>
        <dbReference type="EMBL" id="AJM87298.1"/>
    </source>
</evidence>
<dbReference type="AlphaFoldDB" id="A0A0C5BK97"/>